<dbReference type="Pfam" id="PF06568">
    <property type="entry name" value="YjiS-like"/>
    <property type="match status" value="1"/>
</dbReference>
<dbReference type="OrthoDB" id="8005167at2"/>
<evidence type="ECO:0000313" key="2">
    <source>
        <dbReference type="EMBL" id="QDZ00677.1"/>
    </source>
</evidence>
<proteinExistence type="predicted"/>
<dbReference type="InterPro" id="IPR009506">
    <property type="entry name" value="YjiS-like"/>
</dbReference>
<reference evidence="2" key="1">
    <citation type="submission" date="2020-04" db="EMBL/GenBank/DDBJ databases">
        <title>Nitratireductor sp. nov. isolated from mangrove soil.</title>
        <authorList>
            <person name="Ye Y."/>
        </authorList>
    </citation>
    <scope>NUCLEOTIDE SEQUENCE</scope>
    <source>
        <strain evidence="2">SY7</strain>
    </source>
</reference>
<dbReference type="Proteomes" id="UP000321389">
    <property type="component" value="Chromosome"/>
</dbReference>
<organism evidence="2 3">
    <name type="scientific">Nitratireductor mangrovi</name>
    <dbReference type="NCBI Taxonomy" id="2599600"/>
    <lineage>
        <taxon>Bacteria</taxon>
        <taxon>Pseudomonadati</taxon>
        <taxon>Pseudomonadota</taxon>
        <taxon>Alphaproteobacteria</taxon>
        <taxon>Hyphomicrobiales</taxon>
        <taxon>Phyllobacteriaceae</taxon>
        <taxon>Nitratireductor</taxon>
    </lineage>
</organism>
<gene>
    <name evidence="2" type="ORF">FQ775_09940</name>
</gene>
<dbReference type="AlphaFoldDB" id="A0A5B8KY77"/>
<sequence length="74" mass="8592">MTARIDTPALFQLHQPATGFVRRLGAVGLRLWQGYERHLQRLDLAELDARMLADIGLSEADRRRECRPLWLHRG</sequence>
<keyword evidence="3" id="KW-1185">Reference proteome</keyword>
<name>A0A5B8KY77_9HYPH</name>
<dbReference type="RefSeq" id="WP_146299323.1">
    <property type="nucleotide sequence ID" value="NZ_CP042301.2"/>
</dbReference>
<dbReference type="KEGG" id="niy:FQ775_09940"/>
<protein>
    <submittedName>
        <fullName evidence="2">DUF1127 domain-containing protein</fullName>
    </submittedName>
</protein>
<accession>A0A5B8KY77</accession>
<evidence type="ECO:0000313" key="3">
    <source>
        <dbReference type="Proteomes" id="UP000321389"/>
    </source>
</evidence>
<feature type="domain" description="YjiS-like" evidence="1">
    <location>
        <begin position="30"/>
        <end position="63"/>
    </location>
</feature>
<dbReference type="EMBL" id="CP042301">
    <property type="protein sequence ID" value="QDZ00677.1"/>
    <property type="molecule type" value="Genomic_DNA"/>
</dbReference>
<evidence type="ECO:0000259" key="1">
    <source>
        <dbReference type="Pfam" id="PF06568"/>
    </source>
</evidence>